<keyword evidence="3" id="KW-0238">DNA-binding</keyword>
<sequence>MKLTLRQLEAVVSVADTGSFTAAASRLLISQPSLSEAIHRTETELGVRIFERTTRSLKLTSHGRRIVDVAREAVEKHRAAIAEIGDLAQGRHGRITIAALPSLAHATLPNALLAFRRDYPDLQVSVLDAHHDTALEAVQSGIADVGLTMRPTIATDLCFEDVGDDPFTLVAGRKHALLDKADVAWRELLGTPFIALARGSSVRRLTDRALETAGIALVPAIETASVSSATAMACAGLGVTALPRLALTLVEESSVGIRPLVDAPLKRKLGVLRQTKTFPSSFVAAMVACLTEAIGTALARTE</sequence>
<proteinExistence type="inferred from homology"/>
<dbReference type="GO" id="GO:0005829">
    <property type="term" value="C:cytosol"/>
    <property type="evidence" value="ECO:0007669"/>
    <property type="project" value="TreeGrafter"/>
</dbReference>
<dbReference type="PANTHER" id="PTHR30419">
    <property type="entry name" value="HTH-TYPE TRANSCRIPTIONAL REGULATOR YBHD"/>
    <property type="match status" value="1"/>
</dbReference>
<dbReference type="PROSITE" id="PS50931">
    <property type="entry name" value="HTH_LYSR"/>
    <property type="match status" value="1"/>
</dbReference>
<dbReference type="Gene3D" id="1.10.10.10">
    <property type="entry name" value="Winged helix-like DNA-binding domain superfamily/Winged helix DNA-binding domain"/>
    <property type="match status" value="1"/>
</dbReference>
<protein>
    <submittedName>
        <fullName evidence="6">LysR family transcriptional regulator</fullName>
    </submittedName>
</protein>
<dbReference type="GO" id="GO:0003700">
    <property type="term" value="F:DNA-binding transcription factor activity"/>
    <property type="evidence" value="ECO:0007669"/>
    <property type="project" value="InterPro"/>
</dbReference>
<dbReference type="CDD" id="cd08440">
    <property type="entry name" value="PBP2_LTTR_like_4"/>
    <property type="match status" value="1"/>
</dbReference>
<evidence type="ECO:0000256" key="3">
    <source>
        <dbReference type="ARBA" id="ARBA00023125"/>
    </source>
</evidence>
<dbReference type="Proteomes" id="UP001378188">
    <property type="component" value="Unassembled WGS sequence"/>
</dbReference>
<evidence type="ECO:0000256" key="2">
    <source>
        <dbReference type="ARBA" id="ARBA00023015"/>
    </source>
</evidence>
<dbReference type="FunFam" id="1.10.10.10:FF:000001">
    <property type="entry name" value="LysR family transcriptional regulator"/>
    <property type="match status" value="1"/>
</dbReference>
<gene>
    <name evidence="6" type="ORF">V3328_09060</name>
</gene>
<dbReference type="SUPFAM" id="SSF46785">
    <property type="entry name" value="Winged helix' DNA-binding domain"/>
    <property type="match status" value="1"/>
</dbReference>
<dbReference type="GO" id="GO:0003677">
    <property type="term" value="F:DNA binding"/>
    <property type="evidence" value="ECO:0007669"/>
    <property type="project" value="UniProtKB-KW"/>
</dbReference>
<organism evidence="6 7">
    <name type="scientific">Microbaculum marinum</name>
    <dbReference type="NCBI Taxonomy" id="1764581"/>
    <lineage>
        <taxon>Bacteria</taxon>
        <taxon>Pseudomonadati</taxon>
        <taxon>Pseudomonadota</taxon>
        <taxon>Alphaproteobacteria</taxon>
        <taxon>Hyphomicrobiales</taxon>
        <taxon>Tepidamorphaceae</taxon>
        <taxon>Microbaculum</taxon>
    </lineage>
</organism>
<dbReference type="Gene3D" id="3.40.190.290">
    <property type="match status" value="1"/>
</dbReference>
<reference evidence="6 7" key="1">
    <citation type="submission" date="2024-02" db="EMBL/GenBank/DDBJ databases">
        <title>Genome analysis and characterization of Microbaculum marinisediminis sp. nov., isolated from marine sediment.</title>
        <authorList>
            <person name="Du Z.-J."/>
            <person name="Ye Y.-Q."/>
            <person name="Zhang Z.-R."/>
            <person name="Yuan S.-M."/>
            <person name="Zhang X.-Y."/>
        </authorList>
    </citation>
    <scope>NUCLEOTIDE SEQUENCE [LARGE SCALE GENOMIC DNA]</scope>
    <source>
        <strain evidence="6 7">SDUM1044001</strain>
    </source>
</reference>
<comment type="caution">
    <text evidence="6">The sequence shown here is derived from an EMBL/GenBank/DDBJ whole genome shotgun (WGS) entry which is preliminary data.</text>
</comment>
<evidence type="ECO:0000259" key="5">
    <source>
        <dbReference type="PROSITE" id="PS50931"/>
    </source>
</evidence>
<dbReference type="InterPro" id="IPR005119">
    <property type="entry name" value="LysR_subst-bd"/>
</dbReference>
<name>A0AAW9RDA8_9HYPH</name>
<feature type="domain" description="HTH lysR-type" evidence="5">
    <location>
        <begin position="3"/>
        <end position="60"/>
    </location>
</feature>
<evidence type="ECO:0000313" key="6">
    <source>
        <dbReference type="EMBL" id="MEJ8571619.1"/>
    </source>
</evidence>
<dbReference type="InterPro" id="IPR050950">
    <property type="entry name" value="HTH-type_LysR_regulators"/>
</dbReference>
<dbReference type="SUPFAM" id="SSF53850">
    <property type="entry name" value="Periplasmic binding protein-like II"/>
    <property type="match status" value="1"/>
</dbReference>
<dbReference type="PRINTS" id="PR00039">
    <property type="entry name" value="HTHLYSR"/>
</dbReference>
<dbReference type="Pfam" id="PF00126">
    <property type="entry name" value="HTH_1"/>
    <property type="match status" value="1"/>
</dbReference>
<dbReference type="InterPro" id="IPR036390">
    <property type="entry name" value="WH_DNA-bd_sf"/>
</dbReference>
<keyword evidence="2" id="KW-0805">Transcription regulation</keyword>
<dbReference type="EMBL" id="JAZHOF010000003">
    <property type="protein sequence ID" value="MEJ8571619.1"/>
    <property type="molecule type" value="Genomic_DNA"/>
</dbReference>
<dbReference type="Pfam" id="PF03466">
    <property type="entry name" value="LysR_substrate"/>
    <property type="match status" value="1"/>
</dbReference>
<comment type="similarity">
    <text evidence="1">Belongs to the LysR transcriptional regulatory family.</text>
</comment>
<evidence type="ECO:0000256" key="4">
    <source>
        <dbReference type="ARBA" id="ARBA00023163"/>
    </source>
</evidence>
<keyword evidence="4" id="KW-0804">Transcription</keyword>
<dbReference type="InterPro" id="IPR036388">
    <property type="entry name" value="WH-like_DNA-bd_sf"/>
</dbReference>
<accession>A0AAW9RDA8</accession>
<evidence type="ECO:0000313" key="7">
    <source>
        <dbReference type="Proteomes" id="UP001378188"/>
    </source>
</evidence>
<evidence type="ECO:0000256" key="1">
    <source>
        <dbReference type="ARBA" id="ARBA00009437"/>
    </source>
</evidence>
<dbReference type="InterPro" id="IPR000847">
    <property type="entry name" value="LysR_HTH_N"/>
</dbReference>
<keyword evidence="7" id="KW-1185">Reference proteome</keyword>
<dbReference type="AlphaFoldDB" id="A0AAW9RDA8"/>
<dbReference type="RefSeq" id="WP_340329316.1">
    <property type="nucleotide sequence ID" value="NZ_JAZHOF010000003.1"/>
</dbReference>